<comment type="caution">
    <text evidence="1">The sequence shown here is derived from an EMBL/GenBank/DDBJ whole genome shotgun (WGS) entry which is preliminary data.</text>
</comment>
<gene>
    <name evidence="1" type="ORF">LX99_00176</name>
</gene>
<evidence type="ECO:0000313" key="1">
    <source>
        <dbReference type="EMBL" id="PWK79716.1"/>
    </source>
</evidence>
<sequence>MSMEDINVRSVRYPVAVDQKFEKIALKLGRTKRQVFIQMVDYFYKSKKDPLDLNDELLKNALMKNHQQYIGFIRNQENMLLIPIKTEMDSMIVSQVKIIESFNTQVLKANTDLLNNQHALAQKLTGIDALMETISKSQKSKDNLKKQFLFILDGYIKSRDAFGMMTSGREKDELIAVTRSQVGLL</sequence>
<keyword evidence="2" id="KW-1185">Reference proteome</keyword>
<dbReference type="EMBL" id="QGHA01000001">
    <property type="protein sequence ID" value="PWK79716.1"/>
    <property type="molecule type" value="Genomic_DNA"/>
</dbReference>
<name>A0A316HGS4_9SPHI</name>
<dbReference type="InterPro" id="IPR048012">
    <property type="entry name" value="BfmA-like_N"/>
</dbReference>
<accession>A0A316HGS4</accession>
<reference evidence="1 2" key="1">
    <citation type="submission" date="2018-05" db="EMBL/GenBank/DDBJ databases">
        <title>Genomic Encyclopedia of Archaeal and Bacterial Type Strains, Phase II (KMG-II): from individual species to whole genera.</title>
        <authorList>
            <person name="Goeker M."/>
        </authorList>
    </citation>
    <scope>NUCLEOTIDE SEQUENCE [LARGE SCALE GENOMIC DNA]</scope>
    <source>
        <strain evidence="1 2">DSM 19975</strain>
    </source>
</reference>
<dbReference type="Proteomes" id="UP000245678">
    <property type="component" value="Unassembled WGS sequence"/>
</dbReference>
<dbReference type="RefSeq" id="WP_170122588.1">
    <property type="nucleotide sequence ID" value="NZ_QGHA01000001.1"/>
</dbReference>
<protein>
    <submittedName>
        <fullName evidence="1">Uncharacterized protein</fullName>
    </submittedName>
</protein>
<evidence type="ECO:0000313" key="2">
    <source>
        <dbReference type="Proteomes" id="UP000245678"/>
    </source>
</evidence>
<dbReference type="AlphaFoldDB" id="A0A316HGS4"/>
<dbReference type="NCBIfam" id="NF041200">
    <property type="entry name" value="mob_BfmA_Nterm"/>
    <property type="match status" value="1"/>
</dbReference>
<organism evidence="1 2">
    <name type="scientific">Mucilaginibacter oryzae</name>
    <dbReference type="NCBI Taxonomy" id="468058"/>
    <lineage>
        <taxon>Bacteria</taxon>
        <taxon>Pseudomonadati</taxon>
        <taxon>Bacteroidota</taxon>
        <taxon>Sphingobacteriia</taxon>
        <taxon>Sphingobacteriales</taxon>
        <taxon>Sphingobacteriaceae</taxon>
        <taxon>Mucilaginibacter</taxon>
    </lineage>
</organism>
<proteinExistence type="predicted"/>